<feature type="binding site" evidence="5">
    <location>
        <position position="101"/>
    </location>
    <ligand>
        <name>a divalent metal cation</name>
        <dbReference type="ChEBI" id="CHEBI:60240"/>
        <label>1</label>
    </ligand>
</feature>
<dbReference type="PANTHER" id="PTHR13799">
    <property type="entry name" value="NGG1 INTERACTING FACTOR 3"/>
    <property type="match status" value="1"/>
</dbReference>
<evidence type="ECO:0000256" key="2">
    <source>
        <dbReference type="ARBA" id="ARBA00011643"/>
    </source>
</evidence>
<proteinExistence type="inferred from homology"/>
<dbReference type="Pfam" id="PF01784">
    <property type="entry name" value="DUF34_NIF3"/>
    <property type="match status" value="1"/>
</dbReference>
<feature type="binding site" evidence="5">
    <location>
        <position position="63"/>
    </location>
    <ligand>
        <name>a divalent metal cation</name>
        <dbReference type="ChEBI" id="CHEBI:60240"/>
        <label>1</label>
    </ligand>
</feature>
<evidence type="ECO:0000313" key="6">
    <source>
        <dbReference type="EMBL" id="BCM23999.1"/>
    </source>
</evidence>
<dbReference type="GO" id="GO:0046872">
    <property type="term" value="F:metal ion binding"/>
    <property type="evidence" value="ECO:0007669"/>
    <property type="project" value="UniProtKB-KW"/>
</dbReference>
<accession>A0A8D5JVC5</accession>
<dbReference type="InterPro" id="IPR036069">
    <property type="entry name" value="DUF34/NIF3_sf"/>
</dbReference>
<protein>
    <recommendedName>
        <fullName evidence="3">GTP cyclohydrolase 1 type 2 homolog</fullName>
    </recommendedName>
</protein>
<dbReference type="AlphaFoldDB" id="A0A8D5JVC5"/>
<dbReference type="InterPro" id="IPR002678">
    <property type="entry name" value="DUF34/NIF3"/>
</dbReference>
<dbReference type="PANTHER" id="PTHR13799:SF14">
    <property type="entry name" value="GTP CYCLOHYDROLASE 1 TYPE 2 HOMOLOG"/>
    <property type="match status" value="1"/>
</dbReference>
<feature type="binding site" evidence="5">
    <location>
        <position position="64"/>
    </location>
    <ligand>
        <name>a divalent metal cation</name>
        <dbReference type="ChEBI" id="CHEBI:60240"/>
        <label>2</label>
    </ligand>
</feature>
<comment type="subunit">
    <text evidence="2">Homohexamer.</text>
</comment>
<dbReference type="Gene3D" id="3.40.1390.30">
    <property type="entry name" value="NIF3 (NGG1p interacting factor 3)-like"/>
    <property type="match status" value="2"/>
</dbReference>
<dbReference type="KEGG" id="mpau:ZMTM_02580"/>
<evidence type="ECO:0000256" key="4">
    <source>
        <dbReference type="ARBA" id="ARBA00022723"/>
    </source>
</evidence>
<feature type="binding site" evidence="5">
    <location>
        <position position="220"/>
    </location>
    <ligand>
        <name>a divalent metal cation</name>
        <dbReference type="ChEBI" id="CHEBI:60240"/>
        <label>1</label>
    </ligand>
</feature>
<name>A0A8D5JVC5_9PROT</name>
<dbReference type="GO" id="GO:0005737">
    <property type="term" value="C:cytoplasm"/>
    <property type="evidence" value="ECO:0007669"/>
    <property type="project" value="TreeGrafter"/>
</dbReference>
<comment type="similarity">
    <text evidence="1">Belongs to the GTP cyclohydrolase I type 2/NIF3 family.</text>
</comment>
<dbReference type="EMBL" id="AP024110">
    <property type="protein sequence ID" value="BCM23999.1"/>
    <property type="molecule type" value="Genomic_DNA"/>
</dbReference>
<evidence type="ECO:0000313" key="7">
    <source>
        <dbReference type="Proteomes" id="UP000826722"/>
    </source>
</evidence>
<reference evidence="6" key="1">
    <citation type="journal article" date="2021" name="Arch. Microbiol.">
        <title>Methyloradius palustris gen. nov., sp. nov., a methanol-oxidizing bacterium isolated from snow.</title>
        <authorList>
            <person name="Miyadera T."/>
            <person name="Kojima H."/>
            <person name="Fukui M."/>
        </authorList>
    </citation>
    <scope>NUCLEOTIDE SEQUENCE</scope>
    <source>
        <strain evidence="6">Zm11</strain>
    </source>
</reference>
<keyword evidence="4 5" id="KW-0479">Metal-binding</keyword>
<dbReference type="Proteomes" id="UP000826722">
    <property type="component" value="Chromosome"/>
</dbReference>
<sequence length="248" mass="27637">MKLKELTHYTGEILQVERFRDYCPNGLQVEGKQEVSKIVAGVTASMDLLEAAHAAGADLILVHHGYFWRNEDARVIGMKRARIKFLLEHEINLLAYHLPLDAHAEYGNNVQLAKKLGFQLEGWAGEQNIIAYGTIAVPVSLQQLGAHINQQLNREPLLIGEQNKLVKRIAWCTGAAQDYIEQAIDLGVDVFISGEISERTVHLARESGVAYIAAGHHATERYGVQALGEHLATHFNLGYEWIDIDNPV</sequence>
<keyword evidence="7" id="KW-1185">Reference proteome</keyword>
<feature type="binding site" evidence="5">
    <location>
        <position position="216"/>
    </location>
    <ligand>
        <name>a divalent metal cation</name>
        <dbReference type="ChEBI" id="CHEBI:60240"/>
        <label>1</label>
    </ligand>
</feature>
<dbReference type="FunFam" id="3.40.1390.30:FF:000002">
    <property type="entry name" value="Nif3-like dinuclear metal center protein"/>
    <property type="match status" value="1"/>
</dbReference>
<dbReference type="RefSeq" id="WP_221764563.1">
    <property type="nucleotide sequence ID" value="NZ_AP024110.1"/>
</dbReference>
<organism evidence="6 7">
    <name type="scientific">Methyloradius palustris</name>
    <dbReference type="NCBI Taxonomy" id="2778876"/>
    <lineage>
        <taxon>Bacteria</taxon>
        <taxon>Pseudomonadati</taxon>
        <taxon>Pseudomonadota</taxon>
        <taxon>Betaproteobacteria</taxon>
        <taxon>Nitrosomonadales</taxon>
        <taxon>Methylophilaceae</taxon>
        <taxon>Methyloradius</taxon>
    </lineage>
</organism>
<gene>
    <name evidence="6" type="ORF">ZMTM_02580</name>
</gene>
<dbReference type="NCBIfam" id="TIGR00486">
    <property type="entry name" value="YbgI_SA1388"/>
    <property type="match status" value="1"/>
</dbReference>
<evidence type="ECO:0000256" key="5">
    <source>
        <dbReference type="PIRSR" id="PIRSR602678-1"/>
    </source>
</evidence>
<evidence type="ECO:0000256" key="3">
    <source>
        <dbReference type="ARBA" id="ARBA00022112"/>
    </source>
</evidence>
<evidence type="ECO:0000256" key="1">
    <source>
        <dbReference type="ARBA" id="ARBA00006964"/>
    </source>
</evidence>
<dbReference type="SUPFAM" id="SSF102705">
    <property type="entry name" value="NIF3 (NGG1p interacting factor 3)-like"/>
    <property type="match status" value="1"/>
</dbReference>